<evidence type="ECO:0000313" key="1">
    <source>
        <dbReference type="EMBL" id="CAG6710724.1"/>
    </source>
</evidence>
<dbReference type="EMBL" id="HBUF01347340">
    <property type="protein sequence ID" value="CAG6710727.1"/>
    <property type="molecule type" value="Transcribed_RNA"/>
</dbReference>
<protein>
    <submittedName>
        <fullName evidence="1">Uncharacterized protein</fullName>
    </submittedName>
</protein>
<dbReference type="EMBL" id="HBUF01347338">
    <property type="protein sequence ID" value="CAG6710721.1"/>
    <property type="molecule type" value="Transcribed_RNA"/>
</dbReference>
<dbReference type="EMBL" id="HBUF01347339">
    <property type="protein sequence ID" value="CAG6710724.1"/>
    <property type="molecule type" value="Transcribed_RNA"/>
</dbReference>
<proteinExistence type="predicted"/>
<accession>A0A8D8URV6</accession>
<sequence>MIDHRAERVQPAADLNWISAATARRREERVDVMRIAGNRLEVMNKKAGELESTAGESCDVTTITSIRGRYLRNTVTATAGRGIALCTTTLTNAILKDTVYSEQFTKNHSLDSACDPVTRLSTIFVRF</sequence>
<reference evidence="1" key="1">
    <citation type="submission" date="2021-05" db="EMBL/GenBank/DDBJ databases">
        <authorList>
            <person name="Alioto T."/>
            <person name="Alioto T."/>
            <person name="Gomez Garrido J."/>
        </authorList>
    </citation>
    <scope>NUCLEOTIDE SEQUENCE</scope>
</reference>
<name>A0A8D8URV6_9HEMI</name>
<dbReference type="AlphaFoldDB" id="A0A8D8URV6"/>
<organism evidence="1">
    <name type="scientific">Cacopsylla melanoneura</name>
    <dbReference type="NCBI Taxonomy" id="428564"/>
    <lineage>
        <taxon>Eukaryota</taxon>
        <taxon>Metazoa</taxon>
        <taxon>Ecdysozoa</taxon>
        <taxon>Arthropoda</taxon>
        <taxon>Hexapoda</taxon>
        <taxon>Insecta</taxon>
        <taxon>Pterygota</taxon>
        <taxon>Neoptera</taxon>
        <taxon>Paraneoptera</taxon>
        <taxon>Hemiptera</taxon>
        <taxon>Sternorrhyncha</taxon>
        <taxon>Psylloidea</taxon>
        <taxon>Psyllidae</taxon>
        <taxon>Psyllinae</taxon>
        <taxon>Cacopsylla</taxon>
    </lineage>
</organism>